<name>A0A832RYQ0_9EURY</name>
<evidence type="ECO:0000256" key="1">
    <source>
        <dbReference type="SAM" id="Phobius"/>
    </source>
</evidence>
<gene>
    <name evidence="2" type="ORF">HA299_04090</name>
</gene>
<reference evidence="2" key="1">
    <citation type="journal article" date="2020" name="bioRxiv">
        <title>A rank-normalized archaeal taxonomy based on genome phylogeny resolves widespread incomplete and uneven classifications.</title>
        <authorList>
            <person name="Rinke C."/>
            <person name="Chuvochina M."/>
            <person name="Mussig A.J."/>
            <person name="Chaumeil P.-A."/>
            <person name="Waite D.W."/>
            <person name="Whitman W.B."/>
            <person name="Parks D.H."/>
            <person name="Hugenholtz P."/>
        </authorList>
    </citation>
    <scope>NUCLEOTIDE SEQUENCE</scope>
    <source>
        <strain evidence="2">UBA12518</strain>
    </source>
</reference>
<dbReference type="AlphaFoldDB" id="A0A832RYQ0"/>
<dbReference type="EMBL" id="DUIH01000012">
    <property type="protein sequence ID" value="HIH69786.1"/>
    <property type="molecule type" value="Genomic_DNA"/>
</dbReference>
<dbReference type="RefSeq" id="WP_042687999.1">
    <property type="nucleotide sequence ID" value="NZ_DUIH01000012.1"/>
</dbReference>
<keyword evidence="1" id="KW-0472">Membrane</keyword>
<feature type="transmembrane region" description="Helical" evidence="1">
    <location>
        <begin position="66"/>
        <end position="83"/>
    </location>
</feature>
<sequence>MIKSIDLKYGILLGVVGFTLTLFGMYYATGMLDPRFPAVIGVGLFGGGFLGSLLRRLHKEGEERKASFIFLTVLLIVGLPLITEHTRDILTGNWKIWKFVSIFAFIYLIGYAILRVMKSKGVKT</sequence>
<dbReference type="Proteomes" id="UP000600363">
    <property type="component" value="Unassembled WGS sequence"/>
</dbReference>
<accession>A0A832RYQ0</accession>
<keyword evidence="1" id="KW-1133">Transmembrane helix</keyword>
<keyword evidence="1" id="KW-0812">Transmembrane</keyword>
<proteinExistence type="predicted"/>
<evidence type="ECO:0000313" key="2">
    <source>
        <dbReference type="EMBL" id="HIH69786.1"/>
    </source>
</evidence>
<feature type="transmembrane region" description="Helical" evidence="1">
    <location>
        <begin position="35"/>
        <end position="54"/>
    </location>
</feature>
<organism evidence="2 3">
    <name type="scientific">Methermicoccus shengliensis</name>
    <dbReference type="NCBI Taxonomy" id="660064"/>
    <lineage>
        <taxon>Archaea</taxon>
        <taxon>Methanobacteriati</taxon>
        <taxon>Methanobacteriota</taxon>
        <taxon>Stenosarchaea group</taxon>
        <taxon>Methanomicrobia</taxon>
        <taxon>Methanosarcinales</taxon>
        <taxon>Methermicoccaceae</taxon>
        <taxon>Methermicoccus</taxon>
    </lineage>
</organism>
<feature type="transmembrane region" description="Helical" evidence="1">
    <location>
        <begin position="7"/>
        <end position="29"/>
    </location>
</feature>
<comment type="caution">
    <text evidence="2">The sequence shown here is derived from an EMBL/GenBank/DDBJ whole genome shotgun (WGS) entry which is preliminary data.</text>
</comment>
<evidence type="ECO:0000313" key="3">
    <source>
        <dbReference type="Proteomes" id="UP000600363"/>
    </source>
</evidence>
<protein>
    <submittedName>
        <fullName evidence="2">Uncharacterized protein</fullName>
    </submittedName>
</protein>
<feature type="transmembrane region" description="Helical" evidence="1">
    <location>
        <begin position="95"/>
        <end position="114"/>
    </location>
</feature>